<reference evidence="12 13" key="1">
    <citation type="submission" date="2014-04" db="EMBL/GenBank/DDBJ databases">
        <title>Evolutionary Origins and Diversification of the Mycorrhizal Mutualists.</title>
        <authorList>
            <consortium name="DOE Joint Genome Institute"/>
            <consortium name="Mycorrhizal Genomics Consortium"/>
            <person name="Kohler A."/>
            <person name="Kuo A."/>
            <person name="Nagy L.G."/>
            <person name="Floudas D."/>
            <person name="Copeland A."/>
            <person name="Barry K.W."/>
            <person name="Cichocki N."/>
            <person name="Veneault-Fourrey C."/>
            <person name="LaButti K."/>
            <person name="Lindquist E.A."/>
            <person name="Lipzen A."/>
            <person name="Lundell T."/>
            <person name="Morin E."/>
            <person name="Murat C."/>
            <person name="Riley R."/>
            <person name="Ohm R."/>
            <person name="Sun H."/>
            <person name="Tunlid A."/>
            <person name="Henrissat B."/>
            <person name="Grigoriev I.V."/>
            <person name="Hibbett D.S."/>
            <person name="Martin F."/>
        </authorList>
    </citation>
    <scope>NUCLEOTIDE SEQUENCE [LARGE SCALE GENOMIC DNA]</scope>
    <source>
        <strain evidence="12 13">FD-317 M1</strain>
    </source>
</reference>
<keyword evidence="4" id="KW-0378">Hydrolase</keyword>
<gene>
    <name evidence="12" type="ORF">GYMLUDRAFT_261499</name>
</gene>
<dbReference type="Proteomes" id="UP000053593">
    <property type="component" value="Unassembled WGS sequence"/>
</dbReference>
<feature type="compositionally biased region" description="Basic and acidic residues" evidence="10">
    <location>
        <begin position="496"/>
        <end position="505"/>
    </location>
</feature>
<dbReference type="InterPro" id="IPR036397">
    <property type="entry name" value="RNaseH_sf"/>
</dbReference>
<dbReference type="PANTHER" id="PTHR13620:SF109">
    <property type="entry name" value="3'-5' EXONUCLEASE"/>
    <property type="match status" value="1"/>
</dbReference>
<comment type="subcellular location">
    <subcellularLocation>
        <location evidence="1">Nucleus</location>
    </subcellularLocation>
</comment>
<evidence type="ECO:0000256" key="3">
    <source>
        <dbReference type="ARBA" id="ARBA00022723"/>
    </source>
</evidence>
<dbReference type="OrthoDB" id="1920326at2759"/>
<evidence type="ECO:0000256" key="10">
    <source>
        <dbReference type="SAM" id="MobiDB-lite"/>
    </source>
</evidence>
<dbReference type="InterPro" id="IPR002562">
    <property type="entry name" value="3'-5'_exonuclease_dom"/>
</dbReference>
<evidence type="ECO:0000256" key="7">
    <source>
        <dbReference type="ARBA" id="ARBA00023242"/>
    </source>
</evidence>
<organism evidence="12 13">
    <name type="scientific">Collybiopsis luxurians FD-317 M1</name>
    <dbReference type="NCBI Taxonomy" id="944289"/>
    <lineage>
        <taxon>Eukaryota</taxon>
        <taxon>Fungi</taxon>
        <taxon>Dikarya</taxon>
        <taxon>Basidiomycota</taxon>
        <taxon>Agaricomycotina</taxon>
        <taxon>Agaricomycetes</taxon>
        <taxon>Agaricomycetidae</taxon>
        <taxon>Agaricales</taxon>
        <taxon>Marasmiineae</taxon>
        <taxon>Omphalotaceae</taxon>
        <taxon>Collybiopsis</taxon>
        <taxon>Collybiopsis luxurians</taxon>
    </lineage>
</organism>
<evidence type="ECO:0000256" key="4">
    <source>
        <dbReference type="ARBA" id="ARBA00022801"/>
    </source>
</evidence>
<keyword evidence="13" id="KW-1185">Reference proteome</keyword>
<feature type="domain" description="3'-5' exonuclease" evidence="11">
    <location>
        <begin position="229"/>
        <end position="373"/>
    </location>
</feature>
<evidence type="ECO:0000259" key="11">
    <source>
        <dbReference type="Pfam" id="PF01612"/>
    </source>
</evidence>
<keyword evidence="2" id="KW-0540">Nuclease</keyword>
<dbReference type="GO" id="GO:0046872">
    <property type="term" value="F:metal ion binding"/>
    <property type="evidence" value="ECO:0007669"/>
    <property type="project" value="UniProtKB-KW"/>
</dbReference>
<keyword evidence="7" id="KW-0539">Nucleus</keyword>
<dbReference type="Pfam" id="PF01612">
    <property type="entry name" value="DNA_pol_A_exo1"/>
    <property type="match status" value="1"/>
</dbReference>
<protein>
    <recommendedName>
        <fullName evidence="8">3'-5' exonuclease</fullName>
    </recommendedName>
    <alternativeName>
        <fullName evidence="9">Werner Syndrome-like exonuclease</fullName>
    </alternativeName>
</protein>
<sequence length="1069" mass="119613">MASAPSSLQMLFEYNNYNELFPPFQEQSPNGFAGFVPSAQWLQDLYDNFIEQHVQEMNQHTAMLSGDIIAIDHSFKMTKQIAKINGVQVFIGLLTMTNEKGEIQLCNLVASKSQSQYESALRNLSNSLAMYGHPQPSICYTDNMADKPFVESIFPSLHADIVPVENHSHLDPLLIPDNVQIITLQSAQQIDDIMHSILQMLPDHDGGTGLIVGFDSEYNVEVSGRGYITGHRPTAIVQIALGKKVFILQIGPMLARGQLPAVFKQVLANPCILKVGCNVGIDLKYLEQAVSAAPHSFVGALDLAKLAKEHFLVKHATIGLADLCASILGRHLNKNVSEQLSTLWENEDLSQEQLQYAALDAYASLRIYETLVNVPAPSPLPSDIPPAPCTPIILFGGDKLHLIAHGQISEHYKPNIAWDSITVTNLRCLVEITEVYVPAAIISTHHKRTLESFGKPPFHVVCLKSHLCIATTRPFSFSSMSPETPLLTQTSLTSHSHSDTAERSENANLTDDTTSSVVLCNSSDGPVPENVSLANYEADLKSKSDGDEAIQQAAKMPWVTDIWSRVLKDPWHFFDGIYISTSHGLRLDFSRALRDAVFIPDPEDKQHIEAWGSTQNPPLTFEYLSRSRPKWLFARCKCTIPPPEQLYPLVEHVFCTYGPLKDAKTGAPLFNSAAWSTVRNQLELIRKGFLSDPPGVAFFTPIRRDHQAGGLQIYRCSQGTNFTEGGVHCHLPEHLPQHGVSIKHVHHRLQDLILCHNTRVGTYNTTGKPWPSHYSIWLTNDLQEMLLSLKTHNLISEIPDGIIPKGWINGNFYLPTAEVTGILPIPEKTQIDCGMQHYNPEFHRSQPQQFVASLQHTRRPVLPIHNKSEEELFRNLITTNVKGASEPNWENIARAWNDAANSNMDISYKLIEHFRLYYNGEWKARANVVQTLSQTGGNRKQVKRYIHDSSRTKHLPPALESPLTLHHVPKGLLPLEERAALASAVLAPSSSTANSGLPYHQLPILDNWLQVSHVLLLLRPSSIVHLLLIRHYPYPPQTVLKDPPPLKLPRSWIGLLFNEFRRLQRSRQL</sequence>
<dbReference type="GO" id="GO:0006139">
    <property type="term" value="P:nucleobase-containing compound metabolic process"/>
    <property type="evidence" value="ECO:0007669"/>
    <property type="project" value="InterPro"/>
</dbReference>
<dbReference type="AlphaFoldDB" id="A0A0D0BA31"/>
<evidence type="ECO:0000256" key="1">
    <source>
        <dbReference type="ARBA" id="ARBA00004123"/>
    </source>
</evidence>
<dbReference type="GO" id="GO:0003676">
    <property type="term" value="F:nucleic acid binding"/>
    <property type="evidence" value="ECO:0007669"/>
    <property type="project" value="InterPro"/>
</dbReference>
<feature type="region of interest" description="Disordered" evidence="10">
    <location>
        <begin position="488"/>
        <end position="510"/>
    </location>
</feature>
<keyword evidence="5" id="KW-0269">Exonuclease</keyword>
<dbReference type="SUPFAM" id="SSF53098">
    <property type="entry name" value="Ribonuclease H-like"/>
    <property type="match status" value="1"/>
</dbReference>
<evidence type="ECO:0000256" key="2">
    <source>
        <dbReference type="ARBA" id="ARBA00022722"/>
    </source>
</evidence>
<evidence type="ECO:0000256" key="8">
    <source>
        <dbReference type="ARBA" id="ARBA00040531"/>
    </source>
</evidence>
<dbReference type="PANTHER" id="PTHR13620">
    <property type="entry name" value="3-5 EXONUCLEASE"/>
    <property type="match status" value="1"/>
</dbReference>
<keyword evidence="3" id="KW-0479">Metal-binding</keyword>
<dbReference type="InterPro" id="IPR012337">
    <property type="entry name" value="RNaseH-like_sf"/>
</dbReference>
<dbReference type="Gene3D" id="3.30.420.10">
    <property type="entry name" value="Ribonuclease H-like superfamily/Ribonuclease H"/>
    <property type="match status" value="1"/>
</dbReference>
<dbReference type="EMBL" id="KN834775">
    <property type="protein sequence ID" value="KIK60525.1"/>
    <property type="molecule type" value="Genomic_DNA"/>
</dbReference>
<accession>A0A0D0BA31</accession>
<dbReference type="InterPro" id="IPR051132">
    <property type="entry name" value="3-5_Exonuclease_domain"/>
</dbReference>
<keyword evidence="6" id="KW-0460">Magnesium</keyword>
<dbReference type="CDD" id="cd06141">
    <property type="entry name" value="WRN_exo"/>
    <property type="match status" value="1"/>
</dbReference>
<evidence type="ECO:0000256" key="6">
    <source>
        <dbReference type="ARBA" id="ARBA00022842"/>
    </source>
</evidence>
<dbReference type="HOGENOM" id="CLU_002348_0_0_1"/>
<evidence type="ECO:0000256" key="9">
    <source>
        <dbReference type="ARBA" id="ARBA00042761"/>
    </source>
</evidence>
<name>A0A0D0BA31_9AGAR</name>
<evidence type="ECO:0000313" key="12">
    <source>
        <dbReference type="EMBL" id="KIK60525.1"/>
    </source>
</evidence>
<dbReference type="GO" id="GO:0008408">
    <property type="term" value="F:3'-5' exonuclease activity"/>
    <property type="evidence" value="ECO:0007669"/>
    <property type="project" value="InterPro"/>
</dbReference>
<proteinExistence type="predicted"/>
<evidence type="ECO:0000313" key="13">
    <source>
        <dbReference type="Proteomes" id="UP000053593"/>
    </source>
</evidence>
<dbReference type="GO" id="GO:0005634">
    <property type="term" value="C:nucleus"/>
    <property type="evidence" value="ECO:0007669"/>
    <property type="project" value="UniProtKB-SubCell"/>
</dbReference>
<evidence type="ECO:0000256" key="5">
    <source>
        <dbReference type="ARBA" id="ARBA00022839"/>
    </source>
</evidence>